<feature type="region of interest" description="Disordered" evidence="1">
    <location>
        <begin position="1"/>
        <end position="50"/>
    </location>
</feature>
<dbReference type="InterPro" id="IPR013702">
    <property type="entry name" value="FIST_domain_N"/>
</dbReference>
<dbReference type="AlphaFoldDB" id="F0W0W3"/>
<sequence length="677" mass="74602">MSYSSQQALTDLVHRQRKEAISSYEEEKDDQEMWDQSSQNDKKATADDTEISQIVLLERASRNYVDAEDDILLQQSGEAESYESDEDLSTWLHSGKLSHTSNYTSDSAISEQLLLSMAMEDKKKRSFLYSSDADSMITIESGSASCSLSSKARRSKAYSIDGCKQTQVSTITQTKDSPLRRRTKSTMNEECHYARSQHGREASAFFSFQFSSKATGKTVHRLVQECTNVCTASAWSSHKDEKCALKEAYEKLLEKLDGTAHFLVVGFTTAFSADLLITFLREQAPDVPYIGGTIACGLCDENSWVSVNRQNDEGLLTLWGVNDPYGIYSVAHADYSQSDPKEKAYAAARAAYGRVENEIQSDETPSFIVAYACPLNVEDAIEGIREAICCPFVGGCSSDVAKQGDLRGHHISSTQISSSSSSDYTKNVHELRGDKTGLGIAFALCFPSVETRTSWFTGYQPFHGPENTYCSGTVTKASSRKIFEIDSKPAAQVYKEWIDIAVKCNQSGVSETKFPRLGNLYPLGTSLDLECGPDIESLHNMTAVISSLDEEEGSLNTTSSVTPGTSVTLMEMTEASLETSIRRLRQRVLESSGLGVDDIDGSLIFVSSGVHALLGHHKINKMVDAYRKEFPGAALMGMTTSGGIGHLVDGNDFPHFDSLMFGAVLFTRRRRTEYLFF</sequence>
<dbReference type="InterPro" id="IPR019494">
    <property type="entry name" value="FIST_C"/>
</dbReference>
<evidence type="ECO:0000259" key="3">
    <source>
        <dbReference type="SMART" id="SM01204"/>
    </source>
</evidence>
<evidence type="ECO:0000256" key="1">
    <source>
        <dbReference type="SAM" id="MobiDB-lite"/>
    </source>
</evidence>
<keyword evidence="4" id="KW-0067">ATP-binding</keyword>
<proteinExistence type="predicted"/>
<dbReference type="Pfam" id="PF10442">
    <property type="entry name" value="FIST_C"/>
    <property type="match status" value="1"/>
</dbReference>
<feature type="compositionally biased region" description="Acidic residues" evidence="1">
    <location>
        <begin position="24"/>
        <end position="33"/>
    </location>
</feature>
<reference evidence="4" key="2">
    <citation type="submission" date="2011-02" db="EMBL/GenBank/DDBJ databases">
        <authorList>
            <person name="MacLean D."/>
        </authorList>
    </citation>
    <scope>NUCLEOTIDE SEQUENCE</scope>
</reference>
<evidence type="ECO:0000259" key="2">
    <source>
        <dbReference type="SMART" id="SM00897"/>
    </source>
</evidence>
<organism evidence="4">
    <name type="scientific">Albugo laibachii Nc14</name>
    <dbReference type="NCBI Taxonomy" id="890382"/>
    <lineage>
        <taxon>Eukaryota</taxon>
        <taxon>Sar</taxon>
        <taxon>Stramenopiles</taxon>
        <taxon>Oomycota</taxon>
        <taxon>Peronosporomycetes</taxon>
        <taxon>Albuginales</taxon>
        <taxon>Albuginaceae</taxon>
        <taxon>Albugo</taxon>
    </lineage>
</organism>
<dbReference type="Pfam" id="PF08495">
    <property type="entry name" value="FIST"/>
    <property type="match status" value="1"/>
</dbReference>
<evidence type="ECO:0000313" key="4">
    <source>
        <dbReference type="EMBL" id="CCA14687.1"/>
    </source>
</evidence>
<reference evidence="4" key="1">
    <citation type="journal article" date="2011" name="PLoS Biol.">
        <title>Gene gain and loss during evolution of obligate parasitism in the white rust pathogen of Arabidopsis thaliana.</title>
        <authorList>
            <person name="Kemen E."/>
            <person name="Gardiner A."/>
            <person name="Schultz-Larsen T."/>
            <person name="Kemen A.C."/>
            <person name="Balmuth A.L."/>
            <person name="Robert-Seilaniantz A."/>
            <person name="Bailey K."/>
            <person name="Holub E."/>
            <person name="Studholme D.J."/>
            <person name="Maclean D."/>
            <person name="Jones J.D."/>
        </authorList>
    </citation>
    <scope>NUCLEOTIDE SEQUENCE</scope>
</reference>
<dbReference type="PANTHER" id="PTHR40252">
    <property type="entry name" value="BLR0328 PROTEIN"/>
    <property type="match status" value="1"/>
</dbReference>
<name>F0W0W3_9STRA</name>
<dbReference type="SMART" id="SM01204">
    <property type="entry name" value="FIST_C"/>
    <property type="match status" value="1"/>
</dbReference>
<accession>F0W0W3</accession>
<dbReference type="HOGENOM" id="CLU_406229_0_0_1"/>
<dbReference type="EMBL" id="FR824050">
    <property type="protein sequence ID" value="CCA14687.1"/>
    <property type="molecule type" value="Genomic_DNA"/>
</dbReference>
<feature type="domain" description="FIST" evidence="2">
    <location>
        <begin position="259"/>
        <end position="489"/>
    </location>
</feature>
<feature type="domain" description="FIST C-domain" evidence="3">
    <location>
        <begin position="490"/>
        <end position="647"/>
    </location>
</feature>
<keyword evidence="4" id="KW-0347">Helicase</keyword>
<keyword evidence="4" id="KW-0378">Hydrolase</keyword>
<dbReference type="PANTHER" id="PTHR40252:SF2">
    <property type="entry name" value="BLR0328 PROTEIN"/>
    <property type="match status" value="1"/>
</dbReference>
<protein>
    <submittedName>
        <fullName evidence="4">DEAD/DEAH box RNA helicase putative</fullName>
    </submittedName>
</protein>
<keyword evidence="4" id="KW-0547">Nucleotide-binding</keyword>
<dbReference type="SMART" id="SM00897">
    <property type="entry name" value="FIST"/>
    <property type="match status" value="1"/>
</dbReference>
<gene>
    <name evidence="4" type="primary">AlNc14C5G743</name>
    <name evidence="4" type="ORF">ALNC14_008300</name>
</gene>
<dbReference type="GO" id="GO:0004386">
    <property type="term" value="F:helicase activity"/>
    <property type="evidence" value="ECO:0007669"/>
    <property type="project" value="UniProtKB-KW"/>
</dbReference>